<proteinExistence type="predicted"/>
<comment type="caution">
    <text evidence="1">The sequence shown here is derived from an EMBL/GenBank/DDBJ whole genome shotgun (WGS) entry which is preliminary data.</text>
</comment>
<dbReference type="EMBL" id="WHOA01000019">
    <property type="protein sequence ID" value="NOU70392.1"/>
    <property type="molecule type" value="Genomic_DNA"/>
</dbReference>
<dbReference type="Proteomes" id="UP000616779">
    <property type="component" value="Unassembled WGS sequence"/>
</dbReference>
<evidence type="ECO:0000313" key="1">
    <source>
        <dbReference type="EMBL" id="NOU70392.1"/>
    </source>
</evidence>
<evidence type="ECO:0000313" key="2">
    <source>
        <dbReference type="Proteomes" id="UP000616779"/>
    </source>
</evidence>
<dbReference type="RefSeq" id="WP_171640824.1">
    <property type="nucleotide sequence ID" value="NZ_WHOA01000019.1"/>
</dbReference>
<organism evidence="1 2">
    <name type="scientific">Paenibacillus phytorum</name>
    <dbReference type="NCBI Taxonomy" id="2654977"/>
    <lineage>
        <taxon>Bacteria</taxon>
        <taxon>Bacillati</taxon>
        <taxon>Bacillota</taxon>
        <taxon>Bacilli</taxon>
        <taxon>Bacillales</taxon>
        <taxon>Paenibacillaceae</taxon>
        <taxon>Paenibacillus</taxon>
    </lineage>
</organism>
<evidence type="ECO:0008006" key="3">
    <source>
        <dbReference type="Google" id="ProtNLM"/>
    </source>
</evidence>
<gene>
    <name evidence="1" type="ORF">GC098_02895</name>
</gene>
<sequence>MSMKVLIVGPEDLVNITKETAKKYVELELIPVIYDSPSQVVTLIEQHHHLCDILLLTGSAPYLIAKNNWIKRKTEFNKPILYIALTEASIYRVLFKITNDMHMQAKPFSAFSSDYTESEFRKCLDDLEISSIHMFIKDSIIGVNTDELTSFHYQLWKENKVQSVITAYYAVYQQLLKLGVPVYRLDLSKSSIENTLQRVLLEGKRMHQAKNQIAVSYLGFHDPNHADYRTAEFEQMIESYGEEVLAVIDWTEEGYLRFVTTREEIEKNTKQFKEMAILQDIEHAFKIVTYLGIGFGHTPREAELKAHDAMMKAKSTREASCYIVEIDGKVYGPIGMSTNLNYSSRSGNAELLLIAKKAGISIGTLNKLISFCEQSGTTKLTTVDLSIGFGITLRSARRILSNLERHNFAKIIGEEQPINKGRPRQIYKLTLQL</sequence>
<keyword evidence="2" id="KW-1185">Reference proteome</keyword>
<name>A0ABX1XPD4_9BACL</name>
<protein>
    <recommendedName>
        <fullName evidence="3">Transcriptional regulator</fullName>
    </recommendedName>
</protein>
<reference evidence="1 2" key="1">
    <citation type="submission" date="2019-10" db="EMBL/GenBank/DDBJ databases">
        <title>Description of Paenibacillus terrestris sp. nov.</title>
        <authorList>
            <person name="Carlier A."/>
            <person name="Qi S."/>
        </authorList>
    </citation>
    <scope>NUCLEOTIDE SEQUENCE [LARGE SCALE GENOMIC DNA]</scope>
    <source>
        <strain evidence="1 2">LMG 31458</strain>
    </source>
</reference>
<accession>A0ABX1XPD4</accession>